<comment type="caution">
    <text evidence="1">The sequence shown here is derived from an EMBL/GenBank/DDBJ whole genome shotgun (WGS) entry which is preliminary data.</text>
</comment>
<evidence type="ECO:0000313" key="1">
    <source>
        <dbReference type="EMBL" id="KAH6631433.1"/>
    </source>
</evidence>
<dbReference type="EMBL" id="JAGIZQ010000004">
    <property type="protein sequence ID" value="KAH6631433.1"/>
    <property type="molecule type" value="Genomic_DNA"/>
</dbReference>
<name>A0ACB7P7J2_9PEZI</name>
<keyword evidence="2" id="KW-1185">Reference proteome</keyword>
<accession>A0ACB7P7J2</accession>
<gene>
    <name evidence="1" type="ORF">F5144DRAFT_629444</name>
</gene>
<sequence length="422" mass="46588">MSVHWLTACVFEGSLDSVVPPLSLFDDGLLTPQHRSYETDIMFKWAQQQLANVAGTQEPIYGASAIKSVAEEAETTPYSELTRDDLKWQAMESTSVETQTFYFMSDSGQLAFAQVIYSNVAGIRTTCQFNCKVFSLDGSKPHLWSTTQLSNHDFSEDRTGFYADDCALELSEDGTTYTIKSMNDDKAIVNLTVKRTAPGFKAGKTGNTLFGTDLSNPWGSMRHIFWPRCTAEGTVTTKEGPIDFKGKAFFSYALQGMKPHHAAAKWNFCNFQGPKYSAILMQFTTPPSYASTVVNVGVIAKDGEIIVGGCKSDVTHIQTKSDSENDWPEPTTIKYTWAGTTKDGKPVEAFIEGGLEERLDRIDVMAEVPGFVKKIVAGAAGTKPYIYQYSPQKTKLSLKLKIGDEEISEEGFVFSEATFISE</sequence>
<dbReference type="Proteomes" id="UP000724584">
    <property type="component" value="Unassembled WGS sequence"/>
</dbReference>
<evidence type="ECO:0000313" key="2">
    <source>
        <dbReference type="Proteomes" id="UP000724584"/>
    </source>
</evidence>
<protein>
    <submittedName>
        <fullName evidence="1">Svf1-like-domain-containing protein</fullName>
    </submittedName>
</protein>
<reference evidence="1 2" key="1">
    <citation type="journal article" date="2021" name="Nat. Commun.">
        <title>Genetic determinants of endophytism in the Arabidopsis root mycobiome.</title>
        <authorList>
            <person name="Mesny F."/>
            <person name="Miyauchi S."/>
            <person name="Thiergart T."/>
            <person name="Pickel B."/>
            <person name="Atanasova L."/>
            <person name="Karlsson M."/>
            <person name="Huettel B."/>
            <person name="Barry K.W."/>
            <person name="Haridas S."/>
            <person name="Chen C."/>
            <person name="Bauer D."/>
            <person name="Andreopoulos W."/>
            <person name="Pangilinan J."/>
            <person name="LaButti K."/>
            <person name="Riley R."/>
            <person name="Lipzen A."/>
            <person name="Clum A."/>
            <person name="Drula E."/>
            <person name="Henrissat B."/>
            <person name="Kohler A."/>
            <person name="Grigoriev I.V."/>
            <person name="Martin F.M."/>
            <person name="Hacquard S."/>
        </authorList>
    </citation>
    <scope>NUCLEOTIDE SEQUENCE [LARGE SCALE GENOMIC DNA]</scope>
    <source>
        <strain evidence="1 2">MPI-SDFR-AT-0079</strain>
    </source>
</reference>
<proteinExistence type="predicted"/>
<organism evidence="1 2">
    <name type="scientific">Chaetomium tenue</name>
    <dbReference type="NCBI Taxonomy" id="1854479"/>
    <lineage>
        <taxon>Eukaryota</taxon>
        <taxon>Fungi</taxon>
        <taxon>Dikarya</taxon>
        <taxon>Ascomycota</taxon>
        <taxon>Pezizomycotina</taxon>
        <taxon>Sordariomycetes</taxon>
        <taxon>Sordariomycetidae</taxon>
        <taxon>Sordariales</taxon>
        <taxon>Chaetomiaceae</taxon>
        <taxon>Chaetomium</taxon>
    </lineage>
</organism>